<dbReference type="Pfam" id="PF13174">
    <property type="entry name" value="TPR_6"/>
    <property type="match status" value="2"/>
</dbReference>
<dbReference type="PANTHER" id="PTHR14027:SF2">
    <property type="entry name" value="RNA POLYMERASE-ASSOCIATED PROTEIN CTR9 HOMOLOG"/>
    <property type="match status" value="1"/>
</dbReference>
<dbReference type="OrthoDB" id="343875at2759"/>
<comment type="caution">
    <text evidence="5">The sequence shown here is derived from an EMBL/GenBank/DDBJ whole genome shotgun (WGS) entry which is preliminary data.</text>
</comment>
<dbReference type="Pfam" id="PF00515">
    <property type="entry name" value="TPR_1"/>
    <property type="match status" value="1"/>
</dbReference>
<dbReference type="PANTHER" id="PTHR14027">
    <property type="entry name" value="RNA POLYMERASE-ASSOCIATED PROTEIN CTR9"/>
    <property type="match status" value="1"/>
</dbReference>
<gene>
    <name evidence="5" type="ORF">CYY_001692</name>
</gene>
<dbReference type="AlphaFoldDB" id="A0A8J4PXV7"/>
<keyword evidence="6" id="KW-1185">Reference proteome</keyword>
<reference evidence="5" key="1">
    <citation type="submission" date="2020-01" db="EMBL/GenBank/DDBJ databases">
        <title>Development of genomics and gene disruption for Polysphondylium violaceum indicates a role for the polyketide synthase stlB in stalk morphogenesis.</title>
        <authorList>
            <person name="Narita B."/>
            <person name="Kawabe Y."/>
            <person name="Kin K."/>
            <person name="Saito T."/>
            <person name="Gibbs R."/>
            <person name="Kuspa A."/>
            <person name="Muzny D."/>
            <person name="Queller D."/>
            <person name="Richards S."/>
            <person name="Strassman J."/>
            <person name="Sucgang R."/>
            <person name="Worley K."/>
            <person name="Schaap P."/>
        </authorList>
    </citation>
    <scope>NUCLEOTIDE SEQUENCE</scope>
    <source>
        <strain evidence="5">QSvi11</strain>
    </source>
</reference>
<sequence>MTTAISNKNVSCLYIPIKDYDQGVRVPIDPLPNVDDILEILKGEVAPLDLWLKLAIEYYKQDKIQDFIKLLSQVLDPAIEEFYKDSKVERIAMLNALASYYTQLGTQERDKLKKEEYFNQATFHFNKADKIDLHQPLTWIGKAVLLLCKGEVDRAETNFQKVLDLASKDSTIPGIPAKLGHACILFNKGNYDKALDTYQKVIHQNANCSPSVRLGLGYSYFKLGRNERAKESFERVLQLDQDNVEALIGLSLVLMNEDQLAQAMELILQAYKLSPTNPIVLNHLANHYFFRGELSKVHPLAFAAFNNTDVSHIKAESCYLIARAYHAMEKWKEALQYYHQAVLKCKDFYLAQYGLGQTYLHNGDFDKAIACFELVLEKQPNNYETLQVLGVLYKHSSHSSKDTEKIKRVVKKATELNPTEPSNWIELGQILETTSELTAALDAYERGVGLMKASDQKVSSEILNNIAVLRQQKGLYPEAEATYLQIISESGFELNDYKAVNVTTTYNLARLYESMGQVVKAKEIYKGILKEHPNYIDCYLRLGCICKNEGENYESSEWYREALNISPNNAEAWALYGNLHLSRDEWYHAQKKFEQVLESSNKNDTYASLSLGNIYYNAKFSTPDKVEKYLGNAESYFQRILSKNPNNIYAANGIGMVAAEKGNFALSSEIFLQLREAAIDVQPVSINLAHIYMARGLYDNAIKLYESCLKKSTSLKDTELLLLYLSKAYYEANRFVECKLTLKKALHHSPSNQSLLYNYAITIESHANMISTKPNKKTWDTSNSITELDFAKKVLTNLSNTKPNPKLNFSISKAKHHLAKVEKLHTLLVDIHKNLEQQESDLAKKKGIAFEIQKKEEEEKKKILAEAEALRLQRVEADLKAAQEIQDKINNMATEDDSATTPSKKRKKGNNAEEDANNDDDEGLFGSDDDKKRSKKRKGTDDDGENEQEEEEAAVEGGETGETGEQETNQEGQESNNNEVEMEEKEDLFGSDQE</sequence>
<feature type="repeat" description="TPR" evidence="3">
    <location>
        <begin position="570"/>
        <end position="603"/>
    </location>
</feature>
<evidence type="ECO:0000256" key="4">
    <source>
        <dbReference type="SAM" id="MobiDB-lite"/>
    </source>
</evidence>
<dbReference type="Proteomes" id="UP000695562">
    <property type="component" value="Unassembled WGS sequence"/>
</dbReference>
<dbReference type="Pfam" id="PF13432">
    <property type="entry name" value="TPR_16"/>
    <property type="match status" value="1"/>
</dbReference>
<keyword evidence="1" id="KW-0677">Repeat</keyword>
<feature type="compositionally biased region" description="Acidic residues" evidence="4">
    <location>
        <begin position="942"/>
        <end position="954"/>
    </location>
</feature>
<dbReference type="SMART" id="SM00028">
    <property type="entry name" value="TPR"/>
    <property type="match status" value="13"/>
</dbReference>
<feature type="compositionally biased region" description="Low complexity" evidence="4">
    <location>
        <begin position="966"/>
        <end position="979"/>
    </location>
</feature>
<feature type="compositionally biased region" description="Acidic residues" evidence="4">
    <location>
        <begin position="912"/>
        <end position="923"/>
    </location>
</feature>
<dbReference type="SUPFAM" id="SSF81901">
    <property type="entry name" value="HCP-like"/>
    <property type="match status" value="1"/>
</dbReference>
<feature type="region of interest" description="Disordered" evidence="4">
    <location>
        <begin position="888"/>
        <end position="994"/>
    </location>
</feature>
<dbReference type="InterPro" id="IPR031101">
    <property type="entry name" value="Ctr9"/>
</dbReference>
<keyword evidence="2 3" id="KW-0802">TPR repeat</keyword>
<evidence type="ECO:0000256" key="1">
    <source>
        <dbReference type="ARBA" id="ARBA00022737"/>
    </source>
</evidence>
<dbReference type="Gene3D" id="1.25.40.10">
    <property type="entry name" value="Tetratricopeptide repeat domain"/>
    <property type="match status" value="4"/>
</dbReference>
<dbReference type="Pfam" id="PF13181">
    <property type="entry name" value="TPR_8"/>
    <property type="match status" value="1"/>
</dbReference>
<name>A0A8J4PXV7_9MYCE</name>
<dbReference type="InterPro" id="IPR011990">
    <property type="entry name" value="TPR-like_helical_dom_sf"/>
</dbReference>
<evidence type="ECO:0000313" key="5">
    <source>
        <dbReference type="EMBL" id="KAF2076983.1"/>
    </source>
</evidence>
<dbReference type="GO" id="GO:0006355">
    <property type="term" value="P:regulation of DNA-templated transcription"/>
    <property type="evidence" value="ECO:0007669"/>
    <property type="project" value="InterPro"/>
</dbReference>
<feature type="repeat" description="TPR" evidence="3">
    <location>
        <begin position="349"/>
        <end position="382"/>
    </location>
</feature>
<accession>A0A8J4PXV7</accession>
<protein>
    <recommendedName>
        <fullName evidence="7">RNA polymerase II complex component</fullName>
    </recommendedName>
</protein>
<dbReference type="SUPFAM" id="SSF48452">
    <property type="entry name" value="TPR-like"/>
    <property type="match status" value="4"/>
</dbReference>
<dbReference type="FunFam" id="1.25.40.10:FF:000328">
    <property type="entry name" value="protein CTR9 homolog"/>
    <property type="match status" value="1"/>
</dbReference>
<dbReference type="GO" id="GO:0000993">
    <property type="term" value="F:RNA polymerase II complex binding"/>
    <property type="evidence" value="ECO:0007669"/>
    <property type="project" value="TreeGrafter"/>
</dbReference>
<feature type="repeat" description="TPR" evidence="3">
    <location>
        <begin position="244"/>
        <end position="277"/>
    </location>
</feature>
<evidence type="ECO:0000256" key="3">
    <source>
        <dbReference type="PROSITE-ProRule" id="PRU00339"/>
    </source>
</evidence>
<evidence type="ECO:0008006" key="7">
    <source>
        <dbReference type="Google" id="ProtNLM"/>
    </source>
</evidence>
<evidence type="ECO:0000256" key="2">
    <source>
        <dbReference type="ARBA" id="ARBA00022803"/>
    </source>
</evidence>
<feature type="repeat" description="TPR" evidence="3">
    <location>
        <begin position="210"/>
        <end position="243"/>
    </location>
</feature>
<dbReference type="InterPro" id="IPR019734">
    <property type="entry name" value="TPR_rpt"/>
</dbReference>
<dbReference type="EMBL" id="AJWJ01000042">
    <property type="protein sequence ID" value="KAF2076983.1"/>
    <property type="molecule type" value="Genomic_DNA"/>
</dbReference>
<evidence type="ECO:0000313" key="6">
    <source>
        <dbReference type="Proteomes" id="UP000695562"/>
    </source>
</evidence>
<dbReference type="Pfam" id="PF13176">
    <property type="entry name" value="TPR_7"/>
    <property type="match status" value="2"/>
</dbReference>
<dbReference type="GO" id="GO:0016593">
    <property type="term" value="C:Cdc73/Paf1 complex"/>
    <property type="evidence" value="ECO:0007669"/>
    <property type="project" value="TreeGrafter"/>
</dbReference>
<organism evidence="5 6">
    <name type="scientific">Polysphondylium violaceum</name>
    <dbReference type="NCBI Taxonomy" id="133409"/>
    <lineage>
        <taxon>Eukaryota</taxon>
        <taxon>Amoebozoa</taxon>
        <taxon>Evosea</taxon>
        <taxon>Eumycetozoa</taxon>
        <taxon>Dictyostelia</taxon>
        <taxon>Dictyosteliales</taxon>
        <taxon>Dictyosteliaceae</taxon>
        <taxon>Polysphondylium</taxon>
    </lineage>
</organism>
<proteinExistence type="predicted"/>
<dbReference type="PROSITE" id="PS50005">
    <property type="entry name" value="TPR"/>
    <property type="match status" value="5"/>
</dbReference>
<feature type="repeat" description="TPR" evidence="3">
    <location>
        <begin position="536"/>
        <end position="569"/>
    </location>
</feature>
<dbReference type="GO" id="GO:0006368">
    <property type="term" value="P:transcription elongation by RNA polymerase II"/>
    <property type="evidence" value="ECO:0007669"/>
    <property type="project" value="TreeGrafter"/>
</dbReference>